<feature type="domain" description="RNA polymerase sigma factor 70 region 4 type 2" evidence="6">
    <location>
        <begin position="122"/>
        <end position="171"/>
    </location>
</feature>
<evidence type="ECO:0000256" key="2">
    <source>
        <dbReference type="ARBA" id="ARBA00023015"/>
    </source>
</evidence>
<dbReference type="Gene3D" id="1.10.10.10">
    <property type="entry name" value="Winged helix-like DNA-binding domain superfamily/Winged helix DNA-binding domain"/>
    <property type="match status" value="1"/>
</dbReference>
<comment type="similarity">
    <text evidence="1">Belongs to the sigma-70 factor family. ECF subfamily.</text>
</comment>
<evidence type="ECO:0000259" key="5">
    <source>
        <dbReference type="Pfam" id="PF04542"/>
    </source>
</evidence>
<dbReference type="SUPFAM" id="SSF88946">
    <property type="entry name" value="Sigma2 domain of RNA polymerase sigma factors"/>
    <property type="match status" value="1"/>
</dbReference>
<dbReference type="InterPro" id="IPR036388">
    <property type="entry name" value="WH-like_DNA-bd_sf"/>
</dbReference>
<evidence type="ECO:0000259" key="6">
    <source>
        <dbReference type="Pfam" id="PF08281"/>
    </source>
</evidence>
<evidence type="ECO:0000256" key="1">
    <source>
        <dbReference type="ARBA" id="ARBA00010641"/>
    </source>
</evidence>
<sequence length="187" mass="22141">MQTVSDLDLVNMIKAGNHLAFSELYQRYKIVLYLHIKKMLNNEDETKDIIQETFTYIWVNRLDLNISTSVKSYLYTTVRNKVLNVITHQKFENNYLNSLQNIIEIGEFSTDEKIRENELIALIERGIENLPAKMREVFELSRKYHLSHKEISEKLNISDKTVKKQISNAIKILRLEVRNFILLFSFI</sequence>
<evidence type="ECO:0000256" key="4">
    <source>
        <dbReference type="ARBA" id="ARBA00023163"/>
    </source>
</evidence>
<dbReference type="AlphaFoldDB" id="A0A9X3IBW1"/>
<keyword evidence="4" id="KW-0804">Transcription</keyword>
<organism evidence="7 8">
    <name type="scientific">Pedobacter agri</name>
    <dbReference type="NCBI Taxonomy" id="454586"/>
    <lineage>
        <taxon>Bacteria</taxon>
        <taxon>Pseudomonadati</taxon>
        <taxon>Bacteroidota</taxon>
        <taxon>Sphingobacteriia</taxon>
        <taxon>Sphingobacteriales</taxon>
        <taxon>Sphingobacteriaceae</taxon>
        <taxon>Pedobacter</taxon>
    </lineage>
</organism>
<dbReference type="Proteomes" id="UP001142592">
    <property type="component" value="Unassembled WGS sequence"/>
</dbReference>
<comment type="caution">
    <text evidence="7">The sequence shown here is derived from an EMBL/GenBank/DDBJ whole genome shotgun (WGS) entry which is preliminary data.</text>
</comment>
<dbReference type="InterPro" id="IPR039425">
    <property type="entry name" value="RNA_pol_sigma-70-like"/>
</dbReference>
<dbReference type="SUPFAM" id="SSF88659">
    <property type="entry name" value="Sigma3 and sigma4 domains of RNA polymerase sigma factors"/>
    <property type="match status" value="1"/>
</dbReference>
<dbReference type="EMBL" id="JAPJUH010000006">
    <property type="protein sequence ID" value="MCX3267013.1"/>
    <property type="molecule type" value="Genomic_DNA"/>
</dbReference>
<dbReference type="RefSeq" id="WP_010601021.1">
    <property type="nucleotide sequence ID" value="NZ_JAPJUH010000006.1"/>
</dbReference>
<dbReference type="PANTHER" id="PTHR43133">
    <property type="entry name" value="RNA POLYMERASE ECF-TYPE SIGMA FACTO"/>
    <property type="match status" value="1"/>
</dbReference>
<dbReference type="InterPro" id="IPR013324">
    <property type="entry name" value="RNA_pol_sigma_r3/r4-like"/>
</dbReference>
<protein>
    <submittedName>
        <fullName evidence="7">RNA polymerase sigma-70 factor</fullName>
    </submittedName>
</protein>
<dbReference type="GO" id="GO:0016987">
    <property type="term" value="F:sigma factor activity"/>
    <property type="evidence" value="ECO:0007669"/>
    <property type="project" value="UniProtKB-KW"/>
</dbReference>
<keyword evidence="8" id="KW-1185">Reference proteome</keyword>
<dbReference type="PANTHER" id="PTHR43133:SF46">
    <property type="entry name" value="RNA POLYMERASE SIGMA-70 FACTOR ECF SUBFAMILY"/>
    <property type="match status" value="1"/>
</dbReference>
<dbReference type="Gene3D" id="1.10.1740.10">
    <property type="match status" value="1"/>
</dbReference>
<dbReference type="InterPro" id="IPR014327">
    <property type="entry name" value="RNA_pol_sigma70_bacteroid"/>
</dbReference>
<dbReference type="NCBIfam" id="TIGR02937">
    <property type="entry name" value="sigma70-ECF"/>
    <property type="match status" value="1"/>
</dbReference>
<evidence type="ECO:0000256" key="3">
    <source>
        <dbReference type="ARBA" id="ARBA00023082"/>
    </source>
</evidence>
<evidence type="ECO:0000313" key="7">
    <source>
        <dbReference type="EMBL" id="MCX3267013.1"/>
    </source>
</evidence>
<dbReference type="GO" id="GO:0006352">
    <property type="term" value="P:DNA-templated transcription initiation"/>
    <property type="evidence" value="ECO:0007669"/>
    <property type="project" value="InterPro"/>
</dbReference>
<name>A0A9X3IBW1_9SPHI</name>
<dbReference type="NCBIfam" id="TIGR02985">
    <property type="entry name" value="Sig70_bacteroi1"/>
    <property type="match status" value="1"/>
</dbReference>
<dbReference type="InterPro" id="IPR007627">
    <property type="entry name" value="RNA_pol_sigma70_r2"/>
</dbReference>
<keyword evidence="3" id="KW-0731">Sigma factor</keyword>
<dbReference type="GO" id="GO:0003677">
    <property type="term" value="F:DNA binding"/>
    <property type="evidence" value="ECO:0007669"/>
    <property type="project" value="InterPro"/>
</dbReference>
<dbReference type="InterPro" id="IPR014284">
    <property type="entry name" value="RNA_pol_sigma-70_dom"/>
</dbReference>
<dbReference type="InterPro" id="IPR013325">
    <property type="entry name" value="RNA_pol_sigma_r2"/>
</dbReference>
<dbReference type="Pfam" id="PF08281">
    <property type="entry name" value="Sigma70_r4_2"/>
    <property type="match status" value="1"/>
</dbReference>
<dbReference type="InterPro" id="IPR013249">
    <property type="entry name" value="RNA_pol_sigma70_r4_t2"/>
</dbReference>
<dbReference type="CDD" id="cd06171">
    <property type="entry name" value="Sigma70_r4"/>
    <property type="match status" value="1"/>
</dbReference>
<evidence type="ECO:0000313" key="8">
    <source>
        <dbReference type="Proteomes" id="UP001142592"/>
    </source>
</evidence>
<proteinExistence type="inferred from homology"/>
<dbReference type="Pfam" id="PF04542">
    <property type="entry name" value="Sigma70_r2"/>
    <property type="match status" value="1"/>
</dbReference>
<keyword evidence="2" id="KW-0805">Transcription regulation</keyword>
<reference evidence="7" key="1">
    <citation type="submission" date="2022-11" db="EMBL/GenBank/DDBJ databases">
        <authorList>
            <person name="Graham C."/>
            <person name="Newman J.D."/>
        </authorList>
    </citation>
    <scope>NUCLEOTIDE SEQUENCE</scope>
    <source>
        <strain evidence="7">DSM 19486</strain>
    </source>
</reference>
<feature type="domain" description="RNA polymerase sigma-70 region 2" evidence="5">
    <location>
        <begin position="24"/>
        <end position="90"/>
    </location>
</feature>
<gene>
    <name evidence="7" type="ORF">OQZ29_19790</name>
</gene>
<accession>A0A9X3IBW1</accession>